<dbReference type="InterPro" id="IPR045944">
    <property type="entry name" value="DUF6364"/>
</dbReference>
<name>A0A4Y8SIL7_9SPHI</name>
<dbReference type="Pfam" id="PF19891">
    <property type="entry name" value="DUF6364"/>
    <property type="match status" value="1"/>
</dbReference>
<evidence type="ECO:0000313" key="2">
    <source>
        <dbReference type="Proteomes" id="UP000297540"/>
    </source>
</evidence>
<dbReference type="EMBL" id="SOZE01000007">
    <property type="protein sequence ID" value="TFF38274.1"/>
    <property type="molecule type" value="Genomic_DNA"/>
</dbReference>
<dbReference type="RefSeq" id="WP_133230011.1">
    <property type="nucleotide sequence ID" value="NZ_SOZE01000007.1"/>
</dbReference>
<dbReference type="OrthoDB" id="799804at2"/>
<accession>A0A4Y8SIL7</accession>
<gene>
    <name evidence="1" type="ORF">E2R66_09580</name>
</gene>
<reference evidence="1 2" key="1">
    <citation type="journal article" date="2017" name="Int. J. Syst. Evol. Microbiol.">
        <title>Mucilaginibacterpsychrotolerans sp. nov., isolated from peatlands.</title>
        <authorList>
            <person name="Deng Y."/>
            <person name="Shen L."/>
            <person name="Xu B."/>
            <person name="Liu Y."/>
            <person name="Gu Z."/>
            <person name="Liu H."/>
            <person name="Zhou Y."/>
        </authorList>
    </citation>
    <scope>NUCLEOTIDE SEQUENCE [LARGE SCALE GENOMIC DNA]</scope>
    <source>
        <strain evidence="1 2">NH7-4</strain>
    </source>
</reference>
<dbReference type="AlphaFoldDB" id="A0A4Y8SIL7"/>
<proteinExistence type="predicted"/>
<keyword evidence="2" id="KW-1185">Reference proteome</keyword>
<evidence type="ECO:0000313" key="1">
    <source>
        <dbReference type="EMBL" id="TFF38274.1"/>
    </source>
</evidence>
<comment type="caution">
    <text evidence="1">The sequence shown here is derived from an EMBL/GenBank/DDBJ whole genome shotgun (WGS) entry which is preliminary data.</text>
</comment>
<dbReference type="Proteomes" id="UP000297540">
    <property type="component" value="Unassembled WGS sequence"/>
</dbReference>
<organism evidence="1 2">
    <name type="scientific">Mucilaginibacter psychrotolerans</name>
    <dbReference type="NCBI Taxonomy" id="1524096"/>
    <lineage>
        <taxon>Bacteria</taxon>
        <taxon>Pseudomonadati</taxon>
        <taxon>Bacteroidota</taxon>
        <taxon>Sphingobacteriia</taxon>
        <taxon>Sphingobacteriales</taxon>
        <taxon>Sphingobacteriaceae</taxon>
        <taxon>Mucilaginibacter</taxon>
    </lineage>
</organism>
<sequence>MENIKLTLNVKADSLRTVKEYAKRRHTSLSKIVQKLFDEIVEQEESEDAFLNRLKQEPVAPEIAALRGILKGKVPDDVNLWDYKYEYLKEKHGL</sequence>
<protein>
    <submittedName>
        <fullName evidence="1">Uncharacterized protein</fullName>
    </submittedName>
</protein>